<dbReference type="InterPro" id="IPR022398">
    <property type="entry name" value="Peptidase_S8_His-AS"/>
</dbReference>
<dbReference type="GO" id="GO:0005886">
    <property type="term" value="C:plasma membrane"/>
    <property type="evidence" value="ECO:0007669"/>
    <property type="project" value="UniProtKB-SubCell"/>
</dbReference>
<evidence type="ECO:0000259" key="15">
    <source>
        <dbReference type="Pfam" id="PF00082"/>
    </source>
</evidence>
<keyword evidence="4 10" id="KW-0645">Protease</keyword>
<feature type="active site" description="Charge relay system" evidence="10">
    <location>
        <position position="108"/>
    </location>
</feature>
<dbReference type="PANTHER" id="PTHR43806">
    <property type="entry name" value="PEPTIDASE S8"/>
    <property type="match status" value="1"/>
</dbReference>
<dbReference type="NCBIfam" id="TIGR03921">
    <property type="entry name" value="T7SS_mycosin"/>
    <property type="match status" value="1"/>
</dbReference>
<dbReference type="EMBL" id="SMKI01000308">
    <property type="protein sequence ID" value="TDC70410.1"/>
    <property type="molecule type" value="Genomic_DNA"/>
</dbReference>
<evidence type="ECO:0000256" key="11">
    <source>
        <dbReference type="RuleBase" id="RU003355"/>
    </source>
</evidence>
<evidence type="ECO:0000256" key="14">
    <source>
        <dbReference type="SAM" id="SignalP"/>
    </source>
</evidence>
<dbReference type="PANTHER" id="PTHR43806:SF11">
    <property type="entry name" value="CEREVISIN-RELATED"/>
    <property type="match status" value="1"/>
</dbReference>
<organism evidence="16 17">
    <name type="scientific">Streptomyces hainanensis</name>
    <dbReference type="NCBI Taxonomy" id="402648"/>
    <lineage>
        <taxon>Bacteria</taxon>
        <taxon>Bacillati</taxon>
        <taxon>Actinomycetota</taxon>
        <taxon>Actinomycetes</taxon>
        <taxon>Kitasatosporales</taxon>
        <taxon>Streptomycetaceae</taxon>
        <taxon>Streptomyces</taxon>
    </lineage>
</organism>
<dbReference type="Pfam" id="PF00082">
    <property type="entry name" value="Peptidase_S8"/>
    <property type="match status" value="1"/>
</dbReference>
<evidence type="ECO:0000256" key="12">
    <source>
        <dbReference type="SAM" id="MobiDB-lite"/>
    </source>
</evidence>
<reference evidence="16 17" key="1">
    <citation type="submission" date="2019-03" db="EMBL/GenBank/DDBJ databases">
        <title>Draft genome sequences of novel Actinobacteria.</title>
        <authorList>
            <person name="Sahin N."/>
            <person name="Ay H."/>
            <person name="Saygin H."/>
        </authorList>
    </citation>
    <scope>NUCLEOTIDE SEQUENCE [LARGE SCALE GENOMIC DNA]</scope>
    <source>
        <strain evidence="16 17">DSM 41900</strain>
    </source>
</reference>
<evidence type="ECO:0000256" key="3">
    <source>
        <dbReference type="ARBA" id="ARBA00022475"/>
    </source>
</evidence>
<name>A0A4R4T128_9ACTN</name>
<dbReference type="InterPro" id="IPR023828">
    <property type="entry name" value="Peptidase_S8_Ser-AS"/>
</dbReference>
<dbReference type="PROSITE" id="PS00136">
    <property type="entry name" value="SUBTILASE_ASP"/>
    <property type="match status" value="1"/>
</dbReference>
<comment type="caution">
    <text evidence="16">The sequence shown here is derived from an EMBL/GenBank/DDBJ whole genome shotgun (WGS) entry which is preliminary data.</text>
</comment>
<dbReference type="PROSITE" id="PS00138">
    <property type="entry name" value="SUBTILASE_SER"/>
    <property type="match status" value="1"/>
</dbReference>
<evidence type="ECO:0000256" key="6">
    <source>
        <dbReference type="ARBA" id="ARBA00022801"/>
    </source>
</evidence>
<dbReference type="InterPro" id="IPR015500">
    <property type="entry name" value="Peptidase_S8_subtilisin-rel"/>
</dbReference>
<evidence type="ECO:0000256" key="8">
    <source>
        <dbReference type="ARBA" id="ARBA00022989"/>
    </source>
</evidence>
<keyword evidence="9 13" id="KW-0472">Membrane</keyword>
<comment type="similarity">
    <text evidence="2 10 11">Belongs to the peptidase S8 family.</text>
</comment>
<dbReference type="InterPro" id="IPR036852">
    <property type="entry name" value="Peptidase_S8/S53_dom_sf"/>
</dbReference>
<dbReference type="Gene3D" id="3.40.50.200">
    <property type="entry name" value="Peptidase S8/S53 domain"/>
    <property type="match status" value="1"/>
</dbReference>
<keyword evidence="3" id="KW-1003">Cell membrane</keyword>
<evidence type="ECO:0000256" key="9">
    <source>
        <dbReference type="ARBA" id="ARBA00023136"/>
    </source>
</evidence>
<dbReference type="InterPro" id="IPR023827">
    <property type="entry name" value="Peptidase_S8_Asp-AS"/>
</dbReference>
<dbReference type="SUPFAM" id="SSF52743">
    <property type="entry name" value="Subtilisin-like"/>
    <property type="match status" value="1"/>
</dbReference>
<dbReference type="PROSITE" id="PS00137">
    <property type="entry name" value="SUBTILASE_HIS"/>
    <property type="match status" value="1"/>
</dbReference>
<evidence type="ECO:0000256" key="5">
    <source>
        <dbReference type="ARBA" id="ARBA00022692"/>
    </source>
</evidence>
<evidence type="ECO:0000313" key="17">
    <source>
        <dbReference type="Proteomes" id="UP000295345"/>
    </source>
</evidence>
<proteinExistence type="inferred from homology"/>
<gene>
    <name evidence="16" type="primary">mycP</name>
    <name evidence="16" type="ORF">E1283_24780</name>
</gene>
<keyword evidence="7 10" id="KW-0720">Serine protease</keyword>
<dbReference type="GO" id="GO:0006508">
    <property type="term" value="P:proteolysis"/>
    <property type="evidence" value="ECO:0007669"/>
    <property type="project" value="UniProtKB-KW"/>
</dbReference>
<evidence type="ECO:0000256" key="4">
    <source>
        <dbReference type="ARBA" id="ARBA00022670"/>
    </source>
</evidence>
<keyword evidence="6 10" id="KW-0378">Hydrolase</keyword>
<dbReference type="PROSITE" id="PS51892">
    <property type="entry name" value="SUBTILASE"/>
    <property type="match status" value="1"/>
</dbReference>
<dbReference type="InterPro" id="IPR050131">
    <property type="entry name" value="Peptidase_S8_subtilisin-like"/>
</dbReference>
<feature type="transmembrane region" description="Helical" evidence="13">
    <location>
        <begin position="364"/>
        <end position="385"/>
    </location>
</feature>
<protein>
    <submittedName>
        <fullName evidence="16">Type VII secretion-associated serine protease mycosin</fullName>
    </submittedName>
</protein>
<evidence type="ECO:0000313" key="16">
    <source>
        <dbReference type="EMBL" id="TDC70410.1"/>
    </source>
</evidence>
<dbReference type="InterPro" id="IPR023834">
    <property type="entry name" value="T7SS_pept_S8A_mycosin"/>
</dbReference>
<dbReference type="GO" id="GO:0004252">
    <property type="term" value="F:serine-type endopeptidase activity"/>
    <property type="evidence" value="ECO:0007669"/>
    <property type="project" value="UniProtKB-UniRule"/>
</dbReference>
<dbReference type="OrthoDB" id="9798386at2"/>
<feature type="active site" description="Charge relay system" evidence="10">
    <location>
        <position position="268"/>
    </location>
</feature>
<comment type="subcellular location">
    <subcellularLocation>
        <location evidence="1">Cell membrane</location>
        <topology evidence="1">Single-pass membrane protein</topology>
    </subcellularLocation>
</comment>
<evidence type="ECO:0000256" key="13">
    <source>
        <dbReference type="SAM" id="Phobius"/>
    </source>
</evidence>
<feature type="active site" description="Charge relay system" evidence="10">
    <location>
        <position position="72"/>
    </location>
</feature>
<dbReference type="PRINTS" id="PR00723">
    <property type="entry name" value="SUBTILISIN"/>
</dbReference>
<evidence type="ECO:0000256" key="1">
    <source>
        <dbReference type="ARBA" id="ARBA00004162"/>
    </source>
</evidence>
<accession>A0A4R4T128</accession>
<evidence type="ECO:0000256" key="2">
    <source>
        <dbReference type="ARBA" id="ARBA00011073"/>
    </source>
</evidence>
<dbReference type="InterPro" id="IPR000209">
    <property type="entry name" value="Peptidase_S8/S53_dom"/>
</dbReference>
<evidence type="ECO:0000256" key="7">
    <source>
        <dbReference type="ARBA" id="ARBA00022825"/>
    </source>
</evidence>
<keyword evidence="8 13" id="KW-1133">Transmembrane helix</keyword>
<feature type="domain" description="Peptidase S8/S53" evidence="15">
    <location>
        <begin position="63"/>
        <end position="315"/>
    </location>
</feature>
<dbReference type="AlphaFoldDB" id="A0A4R4T128"/>
<dbReference type="RefSeq" id="WP_132820360.1">
    <property type="nucleotide sequence ID" value="NZ_SMKI01000308.1"/>
</dbReference>
<feature type="compositionally biased region" description="Pro residues" evidence="12">
    <location>
        <begin position="328"/>
        <end position="346"/>
    </location>
</feature>
<dbReference type="Proteomes" id="UP000295345">
    <property type="component" value="Unassembled WGS sequence"/>
</dbReference>
<feature type="chain" id="PRO_5039224425" evidence="14">
    <location>
        <begin position="23"/>
        <end position="394"/>
    </location>
</feature>
<feature type="signal peptide" evidence="14">
    <location>
        <begin position="1"/>
        <end position="22"/>
    </location>
</feature>
<keyword evidence="5 13" id="KW-0812">Transmembrane</keyword>
<sequence length="394" mass="40476">MTRHRTVRAAAALALLTGAALTGGTDTARATGAQCAFPAEPIAERPWALQRVRLDQLWEISTGAGVAVAVIDSGVDTRNPQLAGAVAADRGTDLTDDEGDQTTDRVGHGTRVAGIIAARASDDTGFVGLAPDATVIPIRASDADGEGDVATLAAAVRHAVRADADVINISQDTDRRLAEDSDLRRAVDEALAADVVVIASAGNDGADGEPGETFPAAYRGVLAVAASDRNNERAPFSQSGDFVGIAAPGVDMVSTVPLGGQCVDNGTSFAAPYVAGVAALLRAAEPDWTAENVVAHLQQTAERAIPGPDAHLGWGVVDPVRALTERPTVPPTEPVPDEAPPAAPAPDVPDLVLGETHAERAERLGTYAVLTAAVLTAVIAGVALVRRDLRRRRA</sequence>
<keyword evidence="17" id="KW-1185">Reference proteome</keyword>
<feature type="region of interest" description="Disordered" evidence="12">
    <location>
        <begin position="326"/>
        <end position="346"/>
    </location>
</feature>
<evidence type="ECO:0000256" key="10">
    <source>
        <dbReference type="PROSITE-ProRule" id="PRU01240"/>
    </source>
</evidence>
<keyword evidence="14" id="KW-0732">Signal</keyword>